<dbReference type="InterPro" id="IPR034704">
    <property type="entry name" value="Ribosomal_bL28/bL31-like_sf"/>
</dbReference>
<evidence type="ECO:0000313" key="6">
    <source>
        <dbReference type="Proteomes" id="UP000829291"/>
    </source>
</evidence>
<keyword evidence="6" id="KW-1185">Reference proteome</keyword>
<evidence type="ECO:0000256" key="4">
    <source>
        <dbReference type="ARBA" id="ARBA00035269"/>
    </source>
</evidence>
<dbReference type="AlphaFoldDB" id="A0A6J0BNG7"/>
<dbReference type="Proteomes" id="UP000829291">
    <property type="component" value="Chromosome 6"/>
</dbReference>
<dbReference type="OrthoDB" id="361870at2759"/>
<dbReference type="PANTHER" id="PTHR13528:SF2">
    <property type="entry name" value="LARGE RIBOSOMAL SUBUNIT PROTEIN BL28M"/>
    <property type="match status" value="1"/>
</dbReference>
<dbReference type="RefSeq" id="XP_015515363.1">
    <property type="nucleotide sequence ID" value="XM_015659877.2"/>
</dbReference>
<evidence type="ECO:0000256" key="5">
    <source>
        <dbReference type="ARBA" id="ARBA00035538"/>
    </source>
</evidence>
<organism evidence="7">
    <name type="scientific">Neodiprion lecontei</name>
    <name type="common">Redheaded pine sawfly</name>
    <dbReference type="NCBI Taxonomy" id="441921"/>
    <lineage>
        <taxon>Eukaryota</taxon>
        <taxon>Metazoa</taxon>
        <taxon>Ecdysozoa</taxon>
        <taxon>Arthropoda</taxon>
        <taxon>Hexapoda</taxon>
        <taxon>Insecta</taxon>
        <taxon>Pterygota</taxon>
        <taxon>Neoptera</taxon>
        <taxon>Endopterygota</taxon>
        <taxon>Hymenoptera</taxon>
        <taxon>Tenthredinoidea</taxon>
        <taxon>Diprionidae</taxon>
        <taxon>Diprioninae</taxon>
        <taxon>Neodiprion</taxon>
    </lineage>
</organism>
<dbReference type="InterPro" id="IPR026569">
    <property type="entry name" value="Ribosomal_bL28"/>
</dbReference>
<dbReference type="KEGG" id="nlo:107221034"/>
<dbReference type="InParanoid" id="A0A6J0BNG7"/>
<dbReference type="SUPFAM" id="SSF143800">
    <property type="entry name" value="L28p-like"/>
    <property type="match status" value="1"/>
</dbReference>
<reference evidence="7" key="1">
    <citation type="submission" date="2025-08" db="UniProtKB">
        <authorList>
            <consortium name="RefSeq"/>
        </authorList>
    </citation>
    <scope>IDENTIFICATION</scope>
    <source>
        <tissue evidence="7">Thorax and Abdomen</tissue>
    </source>
</reference>
<evidence type="ECO:0000313" key="7">
    <source>
        <dbReference type="RefSeq" id="XP_015515363.1"/>
    </source>
</evidence>
<keyword evidence="2 7" id="KW-0689">Ribosomal protein</keyword>
<evidence type="ECO:0000256" key="2">
    <source>
        <dbReference type="ARBA" id="ARBA00022980"/>
    </source>
</evidence>
<evidence type="ECO:0000256" key="3">
    <source>
        <dbReference type="ARBA" id="ARBA00023274"/>
    </source>
</evidence>
<sequence length="276" mass="32325">MTTNKLAQGLRMYYLKQPNRFEFGIGTEMPAAYKKFYTEWKYTQPTPVHYIEKEGKYARNEATGEVYPVQNVPLPLKYPKEAHQGLWGGESVIQGFQKRHRLKQKIPHFWVPTLKKSIVYSEVLDKYIRVTLTDRTLDLIHKNYGFDHYLLKTPAYDLKSELALKLKRKILETLADKSLYPDNPAKKDEVYSKYQQYLSAYTKEEIEWYGLNWREACVKMFAIKAAQTVVAPLKHQYRAELIVELQNESEMPAEPEESSISWLSRLNPLSKSTKTS</sequence>
<protein>
    <recommendedName>
        <fullName evidence="4">Large ribosomal subunit protein bL28m</fullName>
    </recommendedName>
    <alternativeName>
        <fullName evidence="5">39S ribosomal protein L28, mitochondrial</fullName>
    </alternativeName>
</protein>
<dbReference type="GeneID" id="107221034"/>
<dbReference type="GO" id="GO:0003735">
    <property type="term" value="F:structural constituent of ribosome"/>
    <property type="evidence" value="ECO:0007669"/>
    <property type="project" value="InterPro"/>
</dbReference>
<dbReference type="PANTHER" id="PTHR13528">
    <property type="entry name" value="39S RIBOSOMAL PROTEIN L28, MITOCHONDRIAL"/>
    <property type="match status" value="1"/>
</dbReference>
<dbReference type="CTD" id="10573"/>
<keyword evidence="3" id="KW-0687">Ribonucleoprotein</keyword>
<name>A0A6J0BNG7_NEOLC</name>
<dbReference type="GO" id="GO:0005762">
    <property type="term" value="C:mitochondrial large ribosomal subunit"/>
    <property type="evidence" value="ECO:0007669"/>
    <property type="project" value="TreeGrafter"/>
</dbReference>
<gene>
    <name evidence="7" type="primary">LOC107221034</name>
</gene>
<dbReference type="FunCoup" id="A0A6J0BNG7">
    <property type="interactions" value="553"/>
</dbReference>
<proteinExistence type="inferred from homology"/>
<accession>A0A6J0BNG7</accession>
<comment type="similarity">
    <text evidence="1">Belongs to the bacterial ribosomal protein bL28 family.</text>
</comment>
<evidence type="ECO:0000256" key="1">
    <source>
        <dbReference type="ARBA" id="ARBA00008760"/>
    </source>
</evidence>